<name>A0A376B333_9ASCO</name>
<feature type="region of interest" description="Disordered" evidence="2">
    <location>
        <begin position="606"/>
        <end position="631"/>
    </location>
</feature>
<feature type="compositionally biased region" description="Polar residues" evidence="2">
    <location>
        <begin position="618"/>
        <end position="631"/>
    </location>
</feature>
<feature type="region of interest" description="Disordered" evidence="2">
    <location>
        <begin position="1"/>
        <end position="64"/>
    </location>
</feature>
<dbReference type="InterPro" id="IPR011993">
    <property type="entry name" value="PH-like_dom_sf"/>
</dbReference>
<feature type="compositionally biased region" description="Low complexity" evidence="2">
    <location>
        <begin position="161"/>
        <end position="170"/>
    </location>
</feature>
<evidence type="ECO:0000256" key="1">
    <source>
        <dbReference type="ARBA" id="ARBA00022553"/>
    </source>
</evidence>
<dbReference type="InterPro" id="IPR046869">
    <property type="entry name" value="SLM1/RGC1-like_PH"/>
</dbReference>
<dbReference type="OrthoDB" id="5598057at2759"/>
<evidence type="ECO:0000313" key="5">
    <source>
        <dbReference type="Proteomes" id="UP000262825"/>
    </source>
</evidence>
<evidence type="ECO:0000256" key="2">
    <source>
        <dbReference type="SAM" id="MobiDB-lite"/>
    </source>
</evidence>
<feature type="domain" description="PH" evidence="3">
    <location>
        <begin position="427"/>
        <end position="532"/>
    </location>
</feature>
<reference evidence="5" key="1">
    <citation type="submission" date="2018-06" db="EMBL/GenBank/DDBJ databases">
        <authorList>
            <person name="Guldener U."/>
        </authorList>
    </citation>
    <scope>NUCLEOTIDE SEQUENCE [LARGE SCALE GENOMIC DNA]</scope>
    <source>
        <strain evidence="5">UTAD17</strain>
    </source>
</reference>
<evidence type="ECO:0000259" key="3">
    <source>
        <dbReference type="PROSITE" id="PS50003"/>
    </source>
</evidence>
<dbReference type="PANTHER" id="PTHR31941:SF16">
    <property type="entry name" value="PHOSPHATIDYLINOSITOL 4,5-BISPHOSPHATE-BINDING PROTEIN SLM1-RELATED"/>
    <property type="match status" value="1"/>
</dbReference>
<feature type="compositionally biased region" description="Polar residues" evidence="2">
    <location>
        <begin position="745"/>
        <end position="764"/>
    </location>
</feature>
<organism evidence="4 5">
    <name type="scientific">Saccharomycodes ludwigii</name>
    <dbReference type="NCBI Taxonomy" id="36035"/>
    <lineage>
        <taxon>Eukaryota</taxon>
        <taxon>Fungi</taxon>
        <taxon>Dikarya</taxon>
        <taxon>Ascomycota</taxon>
        <taxon>Saccharomycotina</taxon>
        <taxon>Saccharomycetes</taxon>
        <taxon>Saccharomycodales</taxon>
        <taxon>Saccharomycodaceae</taxon>
        <taxon>Saccharomycodes</taxon>
    </lineage>
</organism>
<dbReference type="SMART" id="SM00233">
    <property type="entry name" value="PH"/>
    <property type="match status" value="1"/>
</dbReference>
<dbReference type="SUPFAM" id="SSF50729">
    <property type="entry name" value="PH domain-like"/>
    <property type="match status" value="1"/>
</dbReference>
<keyword evidence="1" id="KW-0597">Phosphoprotein</keyword>
<gene>
    <name evidence="4" type="ORF">SCODWIG_00822</name>
</gene>
<feature type="region of interest" description="Disordered" evidence="2">
    <location>
        <begin position="723"/>
        <end position="764"/>
    </location>
</feature>
<dbReference type="VEuPathDB" id="FungiDB:SCODWIG_00822"/>
<dbReference type="PROSITE" id="PS50003">
    <property type="entry name" value="PH_DOMAIN"/>
    <property type="match status" value="1"/>
</dbReference>
<dbReference type="AlphaFoldDB" id="A0A376B333"/>
<dbReference type="PANTHER" id="PTHR31941">
    <property type="entry name" value="CYTOSKELETAL SIGNALING PROTEIN SLM1"/>
    <property type="match status" value="1"/>
</dbReference>
<feature type="region of interest" description="Disordered" evidence="2">
    <location>
        <begin position="161"/>
        <end position="182"/>
    </location>
</feature>
<feature type="compositionally biased region" description="Polar residues" evidence="2">
    <location>
        <begin position="42"/>
        <end position="51"/>
    </location>
</feature>
<feature type="region of interest" description="Disordered" evidence="2">
    <location>
        <begin position="563"/>
        <end position="594"/>
    </location>
</feature>
<dbReference type="Gene3D" id="2.30.29.30">
    <property type="entry name" value="Pleckstrin-homology domain (PH domain)/Phosphotyrosine-binding domain (PTB)"/>
    <property type="match status" value="1"/>
</dbReference>
<dbReference type="Pfam" id="PF20400">
    <property type="entry name" value="BAR_4"/>
    <property type="match status" value="1"/>
</dbReference>
<feature type="compositionally biased region" description="Polar residues" evidence="2">
    <location>
        <begin position="19"/>
        <end position="34"/>
    </location>
</feature>
<dbReference type="Proteomes" id="UP000262825">
    <property type="component" value="Unassembled WGS sequence"/>
</dbReference>
<dbReference type="InterPro" id="IPR001849">
    <property type="entry name" value="PH_domain"/>
</dbReference>
<feature type="compositionally biased region" description="Low complexity" evidence="2">
    <location>
        <begin position="563"/>
        <end position="592"/>
    </location>
</feature>
<dbReference type="FunFam" id="2.30.29.30:FF:000328">
    <property type="entry name" value="Phosphatidylinositol 4,5-bisphosphate-binding protein SLM1"/>
    <property type="match status" value="1"/>
</dbReference>
<dbReference type="Pfam" id="PF20399">
    <property type="entry name" value="PH_20"/>
    <property type="match status" value="1"/>
</dbReference>
<feature type="compositionally biased region" description="Polar residues" evidence="2">
    <location>
        <begin position="171"/>
        <end position="182"/>
    </location>
</feature>
<dbReference type="InterPro" id="IPR046868">
    <property type="entry name" value="BAR_4"/>
</dbReference>
<evidence type="ECO:0000313" key="4">
    <source>
        <dbReference type="EMBL" id="SSD59061.1"/>
    </source>
</evidence>
<feature type="compositionally biased region" description="Low complexity" evidence="2">
    <location>
        <begin position="723"/>
        <end position="737"/>
    </location>
</feature>
<dbReference type="EMBL" id="UFAJ01000085">
    <property type="protein sequence ID" value="SSD59061.1"/>
    <property type="molecule type" value="Genomic_DNA"/>
</dbReference>
<dbReference type="CDD" id="cd13311">
    <property type="entry name" value="PH_Slm1"/>
    <property type="match status" value="1"/>
</dbReference>
<proteinExistence type="predicted"/>
<feature type="compositionally biased region" description="Low complexity" evidence="2">
    <location>
        <begin position="1"/>
        <end position="18"/>
    </location>
</feature>
<accession>A0A376B333</accession>
<keyword evidence="5" id="KW-1185">Reference proteome</keyword>
<protein>
    <recommendedName>
        <fullName evidence="3">PH domain-containing protein</fullName>
    </recommendedName>
</protein>
<sequence length="764" mass="86292">MSIQQQQKSINYQQNNKIDSTQQVDSQNNSNANTPLVLDPLLSNNSTVSTQKNKRNSHVDPNIYNNKDLRSPLVITVPTNSHPTEILSRRFAMWRNIIKSLLIYLNETCSIQDEIVRQQMRLSHAINFPFNNNISTINGGNNTNSDNISINNNATNNISTSNINSSTGNTVTTASNNVNRRSFQSLNTTNVDDSGNLQPPDDNNLFAPVGSGSIQDLPFILSQYHNSMVHSASFASKELNSVIIPRLEDLRRDLLIKIKEIKGLESDFKNTCMKELQQTKAELSNFESSLEQIRYSGVTPSKDPYLCKIILDRQIKKQLHEENFLHEAFINLQTSGKELERVVILEIQSALTQYAKLMNQEAQLTFDLLISKFNTGFVNKSPSFEWDYYMDNINNSNGTNVTFIPLDLPMRHFSKIIYKHQYDPLTYEIQSGVLERRSKFLKSYSKGFYVLTPSFLHEFKTADRRRDLVPVMSLSLNECTIAEHSKRGSNDFKFVLHAKQNGIIHRGHNWVFRADSYDSMFEWFENLKNLTSSSDPKVRSNFVIAKLNLDPVTGRPLLGSLNVNNNNNNNNNNSSNAARFSLTSSSPRSSTSIINRGIHNPHAIISPRQSTESKHSVHSNPSTLNSKVTNGNSAVNANINRHLSNGYQHRNVSPVIPNSRVFSTGTTNIPVNNKSIDGNTINDNNTSSLNQKQQYYSPSLDQYSNTNTDTDTLPETFQDEVNINNANNNSNTNNTNNQHHHHPYANNSAIDKSVIYNNDPNDKI</sequence>
<dbReference type="InterPro" id="IPR043453">
    <property type="entry name" value="Slm1_PH"/>
</dbReference>